<dbReference type="PANTHER" id="PTHR46417">
    <property type="entry name" value="TRNA (GUANINE-N(1)-)-METHYLTRANSFERASE"/>
    <property type="match status" value="1"/>
</dbReference>
<dbReference type="InterPro" id="IPR002649">
    <property type="entry name" value="tRNA_m1G_MeTrfase_TrmD"/>
</dbReference>
<evidence type="ECO:0000259" key="18">
    <source>
        <dbReference type="Pfam" id="PF01746"/>
    </source>
</evidence>
<dbReference type="InterPro" id="IPR029026">
    <property type="entry name" value="tRNA_m1G_MTases_N"/>
</dbReference>
<comment type="similarity">
    <text evidence="3 15 17">Belongs to the RNA methyltransferase TrmD family.</text>
</comment>
<feature type="binding site" evidence="15 16">
    <location>
        <position position="111"/>
    </location>
    <ligand>
        <name>S-adenosyl-L-methionine</name>
        <dbReference type="ChEBI" id="CHEBI:59789"/>
    </ligand>
</feature>
<dbReference type="EC" id="2.1.1.228" evidence="5 15"/>
<evidence type="ECO:0000256" key="7">
    <source>
        <dbReference type="ARBA" id="ARBA00022490"/>
    </source>
</evidence>
<dbReference type="Gene3D" id="3.40.1280.10">
    <property type="match status" value="1"/>
</dbReference>
<evidence type="ECO:0000256" key="11">
    <source>
        <dbReference type="ARBA" id="ARBA00022694"/>
    </source>
</evidence>
<dbReference type="InterPro" id="IPR023148">
    <property type="entry name" value="tRNA_m1G_MeTrfase_C_sf"/>
</dbReference>
<comment type="subunit">
    <text evidence="4 15 17">Homodimer.</text>
</comment>
<accession>A0A3D8IV66</accession>
<keyword evidence="11 15" id="KW-0819">tRNA processing</keyword>
<dbReference type="GO" id="GO:0005829">
    <property type="term" value="C:cytosol"/>
    <property type="evidence" value="ECO:0007669"/>
    <property type="project" value="TreeGrafter"/>
</dbReference>
<evidence type="ECO:0000256" key="9">
    <source>
        <dbReference type="ARBA" id="ARBA00022679"/>
    </source>
</evidence>
<keyword evidence="9 15" id="KW-0808">Transferase</keyword>
<evidence type="ECO:0000256" key="4">
    <source>
        <dbReference type="ARBA" id="ARBA00011738"/>
    </source>
</evidence>
<evidence type="ECO:0000256" key="16">
    <source>
        <dbReference type="PIRSR" id="PIRSR000386-1"/>
    </source>
</evidence>
<evidence type="ECO:0000256" key="2">
    <source>
        <dbReference type="ARBA" id="ARBA00004496"/>
    </source>
</evidence>
<dbReference type="Pfam" id="PF01746">
    <property type="entry name" value="tRNA_m1G_MT"/>
    <property type="match status" value="1"/>
</dbReference>
<evidence type="ECO:0000256" key="17">
    <source>
        <dbReference type="RuleBase" id="RU003464"/>
    </source>
</evidence>
<evidence type="ECO:0000313" key="20">
    <source>
        <dbReference type="Proteomes" id="UP000257045"/>
    </source>
</evidence>
<evidence type="ECO:0000256" key="14">
    <source>
        <dbReference type="ARBA" id="ARBA00047783"/>
    </source>
</evidence>
<comment type="subcellular location">
    <subcellularLocation>
        <location evidence="2 15 17">Cytoplasm</location>
    </subcellularLocation>
</comment>
<keyword evidence="8 15" id="KW-0489">Methyltransferase</keyword>
<proteinExistence type="inferred from homology"/>
<dbReference type="EMBL" id="NXLV01000019">
    <property type="protein sequence ID" value="RDU69122.1"/>
    <property type="molecule type" value="Genomic_DNA"/>
</dbReference>
<dbReference type="InterPro" id="IPR016009">
    <property type="entry name" value="tRNA_MeTrfase_TRMD/TRM10"/>
</dbReference>
<evidence type="ECO:0000256" key="8">
    <source>
        <dbReference type="ARBA" id="ARBA00022603"/>
    </source>
</evidence>
<evidence type="ECO:0000313" key="19">
    <source>
        <dbReference type="EMBL" id="RDU69122.1"/>
    </source>
</evidence>
<comment type="caution">
    <text evidence="19">The sequence shown here is derived from an EMBL/GenBank/DDBJ whole genome shotgun (WGS) entry which is preliminary data.</text>
</comment>
<feature type="binding site" evidence="15 16">
    <location>
        <begin position="131"/>
        <end position="136"/>
    </location>
    <ligand>
        <name>S-adenosyl-L-methionine</name>
        <dbReference type="ChEBI" id="CHEBI:59789"/>
    </ligand>
</feature>
<sequence>MSKFTFLSLFPSLILPYFSDSILSRAIKNGLFEVEAIDLREFADNRHNKVDEPQIGGGAGQVICADVIDRALSSIATPSSHIIFLTPSAPQFCQKDSIRLAKKEHIIFVCGRYEGFDERVVEMWADEVFCIGDFILTGGELPALSLCDSIARQIGGVLGNEDSLCGESFENCLLEAPIFAKTLKKDEKFEKKSPPLEFFKGNHSKISSLKLNLSELRTKYYRPDLYQKWKNHKDRK</sequence>
<organism evidence="19 20">
    <name type="scientific">Helicobacter brantae</name>
    <dbReference type="NCBI Taxonomy" id="375927"/>
    <lineage>
        <taxon>Bacteria</taxon>
        <taxon>Pseudomonadati</taxon>
        <taxon>Campylobacterota</taxon>
        <taxon>Epsilonproteobacteria</taxon>
        <taxon>Campylobacterales</taxon>
        <taxon>Helicobacteraceae</taxon>
        <taxon>Helicobacter</taxon>
    </lineage>
</organism>
<dbReference type="GO" id="GO:0052906">
    <property type="term" value="F:tRNA (guanine(37)-N1)-methyltransferase activity"/>
    <property type="evidence" value="ECO:0007669"/>
    <property type="project" value="UniProtKB-UniRule"/>
</dbReference>
<dbReference type="HAMAP" id="MF_00605">
    <property type="entry name" value="TrmD"/>
    <property type="match status" value="1"/>
</dbReference>
<keyword evidence="10 15" id="KW-0949">S-adenosyl-L-methionine</keyword>
<evidence type="ECO:0000256" key="12">
    <source>
        <dbReference type="ARBA" id="ARBA00029736"/>
    </source>
</evidence>
<evidence type="ECO:0000256" key="6">
    <source>
        <dbReference type="ARBA" id="ARBA00014679"/>
    </source>
</evidence>
<reference evidence="19 20" key="1">
    <citation type="submission" date="2018-04" db="EMBL/GenBank/DDBJ databases">
        <title>Novel Campyloabacter and Helicobacter Species and Strains.</title>
        <authorList>
            <person name="Mannion A.J."/>
            <person name="Shen Z."/>
            <person name="Fox J.G."/>
        </authorList>
    </citation>
    <scope>NUCLEOTIDE SEQUENCE [LARGE SCALE GENOMIC DNA]</scope>
    <source>
        <strain evidence="19 20">MIT 04-9366</strain>
    </source>
</reference>
<dbReference type="AlphaFoldDB" id="A0A3D8IV66"/>
<feature type="domain" description="tRNA methyltransferase TRMD/TRM10-type" evidence="18">
    <location>
        <begin position="3"/>
        <end position="228"/>
    </location>
</feature>
<dbReference type="NCBIfam" id="NF000648">
    <property type="entry name" value="PRK00026.1"/>
    <property type="match status" value="1"/>
</dbReference>
<dbReference type="Proteomes" id="UP000257045">
    <property type="component" value="Unassembled WGS sequence"/>
</dbReference>
<dbReference type="GO" id="GO:0002939">
    <property type="term" value="P:tRNA N1-guanine methylation"/>
    <property type="evidence" value="ECO:0007669"/>
    <property type="project" value="TreeGrafter"/>
</dbReference>
<dbReference type="PIRSF" id="PIRSF000386">
    <property type="entry name" value="tRNA_mtase"/>
    <property type="match status" value="1"/>
</dbReference>
<evidence type="ECO:0000256" key="10">
    <source>
        <dbReference type="ARBA" id="ARBA00022691"/>
    </source>
</evidence>
<dbReference type="RefSeq" id="WP_115570104.1">
    <property type="nucleotide sequence ID" value="NZ_NXLV01000019.1"/>
</dbReference>
<evidence type="ECO:0000256" key="3">
    <source>
        <dbReference type="ARBA" id="ARBA00007630"/>
    </source>
</evidence>
<evidence type="ECO:0000256" key="13">
    <source>
        <dbReference type="ARBA" id="ARBA00033392"/>
    </source>
</evidence>
<keyword evidence="7 15" id="KW-0963">Cytoplasm</keyword>
<evidence type="ECO:0000256" key="15">
    <source>
        <dbReference type="HAMAP-Rule" id="MF_00605"/>
    </source>
</evidence>
<dbReference type="NCBIfam" id="TIGR00088">
    <property type="entry name" value="trmD"/>
    <property type="match status" value="1"/>
</dbReference>
<dbReference type="OrthoDB" id="9807416at2"/>
<comment type="function">
    <text evidence="1 15 17">Specifically methylates guanosine-37 in various tRNAs.</text>
</comment>
<keyword evidence="20" id="KW-1185">Reference proteome</keyword>
<dbReference type="PANTHER" id="PTHR46417:SF1">
    <property type="entry name" value="TRNA (GUANINE-N(1)-)-METHYLTRANSFERASE"/>
    <property type="match status" value="1"/>
</dbReference>
<dbReference type="SUPFAM" id="SSF75217">
    <property type="entry name" value="alpha/beta knot"/>
    <property type="match status" value="1"/>
</dbReference>
<comment type="catalytic activity">
    <reaction evidence="14 15 17">
        <text>guanosine(37) in tRNA + S-adenosyl-L-methionine = N(1)-methylguanosine(37) in tRNA + S-adenosyl-L-homocysteine + H(+)</text>
        <dbReference type="Rhea" id="RHEA:36899"/>
        <dbReference type="Rhea" id="RHEA-COMP:10145"/>
        <dbReference type="Rhea" id="RHEA-COMP:10147"/>
        <dbReference type="ChEBI" id="CHEBI:15378"/>
        <dbReference type="ChEBI" id="CHEBI:57856"/>
        <dbReference type="ChEBI" id="CHEBI:59789"/>
        <dbReference type="ChEBI" id="CHEBI:73542"/>
        <dbReference type="ChEBI" id="CHEBI:74269"/>
        <dbReference type="EC" id="2.1.1.228"/>
    </reaction>
</comment>
<name>A0A3D8IV66_9HELI</name>
<dbReference type="Gene3D" id="1.10.1270.20">
    <property type="entry name" value="tRNA(m1g37)methyltransferase, domain 2"/>
    <property type="match status" value="1"/>
</dbReference>
<evidence type="ECO:0000256" key="1">
    <source>
        <dbReference type="ARBA" id="ARBA00002634"/>
    </source>
</evidence>
<evidence type="ECO:0000256" key="5">
    <source>
        <dbReference type="ARBA" id="ARBA00012807"/>
    </source>
</evidence>
<protein>
    <recommendedName>
        <fullName evidence="6 15">tRNA (guanine-N(1)-)-methyltransferase</fullName>
        <ecNumber evidence="5 15">2.1.1.228</ecNumber>
    </recommendedName>
    <alternativeName>
        <fullName evidence="12 15">M1G-methyltransferase</fullName>
    </alternativeName>
    <alternativeName>
        <fullName evidence="13 15">tRNA [GM37] methyltransferase</fullName>
    </alternativeName>
</protein>
<gene>
    <name evidence="15 19" type="primary">trmD</name>
    <name evidence="19" type="ORF">CQA58_07545</name>
</gene>
<dbReference type="InterPro" id="IPR029028">
    <property type="entry name" value="Alpha/beta_knot_MTases"/>
</dbReference>